<dbReference type="GO" id="GO:0016491">
    <property type="term" value="F:oxidoreductase activity"/>
    <property type="evidence" value="ECO:0007669"/>
    <property type="project" value="UniProtKB-KW"/>
</dbReference>
<dbReference type="GO" id="GO:0051287">
    <property type="term" value="F:NAD binding"/>
    <property type="evidence" value="ECO:0007669"/>
    <property type="project" value="InterPro"/>
</dbReference>
<dbReference type="SUPFAM" id="SSF51735">
    <property type="entry name" value="NAD(P)-binding Rossmann-fold domains"/>
    <property type="match status" value="1"/>
</dbReference>
<evidence type="ECO:0000259" key="3">
    <source>
        <dbReference type="Pfam" id="PF02826"/>
    </source>
</evidence>
<evidence type="ECO:0000313" key="4">
    <source>
        <dbReference type="EMBL" id="NKY24179.1"/>
    </source>
</evidence>
<keyword evidence="2" id="KW-0520">NAD</keyword>
<evidence type="ECO:0000256" key="1">
    <source>
        <dbReference type="ARBA" id="ARBA00023002"/>
    </source>
</evidence>
<sequence>MTLVLLPDTIPLDPRLPEGVRAARYDVHQPIPPELRGAEVLVAWGNPADRLAEAARDLTALRWVQSLAAGPDAVLAAGFDPAVVVTSGRGLHDGPVAEHTLALLLALARRLPEAVRAQQRREWSSEIGGLQPIPGSDGAGFGSLSGARVLIWGFGSIAARLAPALTLLGAEVVGIASTAGRRAGYPVVTLDEALDLLPRTDALIDILPATTATRRVVDDGILRRLPARAVFVNVGRGSTVDEGALLRALQEGRLAAAAVDVTATEPLPPDSPLWDLPNLLITPHAAGGRPVGADTLLADNLAAFQRGEPLRNTVTR</sequence>
<name>A0A7X6KXT9_9CELL</name>
<evidence type="ECO:0000313" key="5">
    <source>
        <dbReference type="Proteomes" id="UP000581206"/>
    </source>
</evidence>
<comment type="caution">
    <text evidence="4">The sequence shown here is derived from an EMBL/GenBank/DDBJ whole genome shotgun (WGS) entry which is preliminary data.</text>
</comment>
<keyword evidence="5" id="KW-1185">Reference proteome</keyword>
<organism evidence="4 5">
    <name type="scientific">Cellulomonas denverensis</name>
    <dbReference type="NCBI Taxonomy" id="264297"/>
    <lineage>
        <taxon>Bacteria</taxon>
        <taxon>Bacillati</taxon>
        <taxon>Actinomycetota</taxon>
        <taxon>Actinomycetes</taxon>
        <taxon>Micrococcales</taxon>
        <taxon>Cellulomonadaceae</taxon>
        <taxon>Cellulomonas</taxon>
    </lineage>
</organism>
<dbReference type="Proteomes" id="UP000581206">
    <property type="component" value="Unassembled WGS sequence"/>
</dbReference>
<feature type="domain" description="D-isomer specific 2-hydroxyacid dehydrogenase NAD-binding" evidence="3">
    <location>
        <begin position="101"/>
        <end position="286"/>
    </location>
</feature>
<dbReference type="AlphaFoldDB" id="A0A7X6KXT9"/>
<dbReference type="InterPro" id="IPR006140">
    <property type="entry name" value="D-isomer_DH_NAD-bd"/>
</dbReference>
<protein>
    <submittedName>
        <fullName evidence="4">Phosphoglycerate dehydrogenase</fullName>
    </submittedName>
</protein>
<dbReference type="Gene3D" id="3.40.50.720">
    <property type="entry name" value="NAD(P)-binding Rossmann-like Domain"/>
    <property type="match status" value="2"/>
</dbReference>
<dbReference type="PANTHER" id="PTHR43333:SF1">
    <property type="entry name" value="D-ISOMER SPECIFIC 2-HYDROXYACID DEHYDROGENASE NAD-BINDING DOMAIN-CONTAINING PROTEIN"/>
    <property type="match status" value="1"/>
</dbReference>
<dbReference type="EMBL" id="JAAXOX010000012">
    <property type="protein sequence ID" value="NKY24179.1"/>
    <property type="molecule type" value="Genomic_DNA"/>
</dbReference>
<dbReference type="Pfam" id="PF02826">
    <property type="entry name" value="2-Hacid_dh_C"/>
    <property type="match status" value="1"/>
</dbReference>
<proteinExistence type="predicted"/>
<evidence type="ECO:0000256" key="2">
    <source>
        <dbReference type="ARBA" id="ARBA00023027"/>
    </source>
</evidence>
<gene>
    <name evidence="4" type="ORF">HGA03_16035</name>
</gene>
<dbReference type="InterPro" id="IPR036291">
    <property type="entry name" value="NAD(P)-bd_dom_sf"/>
</dbReference>
<dbReference type="RefSeq" id="WP_168631307.1">
    <property type="nucleotide sequence ID" value="NZ_BONL01000008.1"/>
</dbReference>
<dbReference type="SUPFAM" id="SSF52283">
    <property type="entry name" value="Formate/glycerate dehydrogenase catalytic domain-like"/>
    <property type="match status" value="1"/>
</dbReference>
<dbReference type="PANTHER" id="PTHR43333">
    <property type="entry name" value="2-HACID_DH_C DOMAIN-CONTAINING PROTEIN"/>
    <property type="match status" value="1"/>
</dbReference>
<keyword evidence="1" id="KW-0560">Oxidoreductase</keyword>
<accession>A0A7X6KXT9</accession>
<reference evidence="4 5" key="1">
    <citation type="submission" date="2020-04" db="EMBL/GenBank/DDBJ databases">
        <title>MicrobeNet Type strains.</title>
        <authorList>
            <person name="Nicholson A.C."/>
        </authorList>
    </citation>
    <scope>NUCLEOTIDE SEQUENCE [LARGE SCALE GENOMIC DNA]</scope>
    <source>
        <strain evidence="4 5">ATCC BAA-788</strain>
    </source>
</reference>